<evidence type="ECO:0000313" key="3">
    <source>
        <dbReference type="Proteomes" id="UP000325780"/>
    </source>
</evidence>
<keyword evidence="3" id="KW-1185">Reference proteome</keyword>
<name>A0A5N6U089_ASPAV</name>
<accession>A0A5N6U089</accession>
<feature type="region of interest" description="Disordered" evidence="1">
    <location>
        <begin position="439"/>
        <end position="474"/>
    </location>
</feature>
<dbReference type="Proteomes" id="UP000325780">
    <property type="component" value="Unassembled WGS sequence"/>
</dbReference>
<dbReference type="AlphaFoldDB" id="A0A5N6U089"/>
<feature type="compositionally biased region" description="Polar residues" evidence="1">
    <location>
        <begin position="201"/>
        <end position="223"/>
    </location>
</feature>
<evidence type="ECO:0000256" key="1">
    <source>
        <dbReference type="SAM" id="MobiDB-lite"/>
    </source>
</evidence>
<feature type="compositionally biased region" description="Low complexity" evidence="1">
    <location>
        <begin position="181"/>
        <end position="193"/>
    </location>
</feature>
<sequence length="559" mass="61102">MSADQLLYQMEHSSQGKEWYDFDNFFEFPSDYLDSNPTSVDSISPKDFDLTFNDTDGLDWDAGLDMCSQLPFTDLVNHQEPFQDYFEPSMNVAPVSDPTEFMQLPPTSPKQAFVGSVFENSWLSDAGMYDDHFYSTIRHMVESQAAADPRCSSTKEKRREAAIALHLQRLQDAPVPDRSPDSSTSFSSPQSISRNAPCASPATTPISDSTSKSPTPASGTDSTPGGMELVLDLNMNTPANLPRKQKPRSRAQKENYIKVRKHGACEKHRKQHKRCNCLDIAASRTAVNKSALSTNTSVLELTRKARLPLQSPTPVRIISREKETHTGVLPPNVQSPKLAVRSHVEKGYPMGPGRPQPNVIVPSVDVSRGKRPMSVVSKPAQAVNTGQARLQVSQQSTVLETWRGTTWRGVNRAGDMVSILPSKPLVTTSVQQRVTNRTNGLQSVNRSAPAGLDRPHARSLTQRNSESGVGTHGPWQKGGSLCLQVLSAIRSSNVANGVLDTGESVATFASTAIRRAVGSFCLFWPMPESAFSLAGALLGKFVVSASKQHWLWSKGLGLV</sequence>
<feature type="compositionally biased region" description="Polar residues" evidence="1">
    <location>
        <begin position="459"/>
        <end position="468"/>
    </location>
</feature>
<evidence type="ECO:0000313" key="2">
    <source>
        <dbReference type="EMBL" id="KAE8152046.1"/>
    </source>
</evidence>
<proteinExistence type="predicted"/>
<dbReference type="OrthoDB" id="4346289at2759"/>
<protein>
    <submittedName>
        <fullName evidence="2">Uncharacterized protein</fullName>
    </submittedName>
</protein>
<dbReference type="EMBL" id="ML742060">
    <property type="protein sequence ID" value="KAE8152046.1"/>
    <property type="molecule type" value="Genomic_DNA"/>
</dbReference>
<gene>
    <name evidence="2" type="ORF">BDV25DRAFT_151827</name>
</gene>
<reference evidence="2 3" key="1">
    <citation type="submission" date="2019-04" db="EMBL/GenBank/DDBJ databases">
        <title>Friends and foes A comparative genomics study of 23 Aspergillus species from section Flavi.</title>
        <authorList>
            <consortium name="DOE Joint Genome Institute"/>
            <person name="Kjaerbolling I."/>
            <person name="Vesth T."/>
            <person name="Frisvad J.C."/>
            <person name="Nybo J.L."/>
            <person name="Theobald S."/>
            <person name="Kildgaard S."/>
            <person name="Isbrandt T."/>
            <person name="Kuo A."/>
            <person name="Sato A."/>
            <person name="Lyhne E.K."/>
            <person name="Kogle M.E."/>
            <person name="Wiebenga A."/>
            <person name="Kun R.S."/>
            <person name="Lubbers R.J."/>
            <person name="Makela M.R."/>
            <person name="Barry K."/>
            <person name="Chovatia M."/>
            <person name="Clum A."/>
            <person name="Daum C."/>
            <person name="Haridas S."/>
            <person name="He G."/>
            <person name="LaButti K."/>
            <person name="Lipzen A."/>
            <person name="Mondo S."/>
            <person name="Riley R."/>
            <person name="Salamov A."/>
            <person name="Simmons B.A."/>
            <person name="Magnuson J.K."/>
            <person name="Henrissat B."/>
            <person name="Mortensen U.H."/>
            <person name="Larsen T.O."/>
            <person name="Devries R.P."/>
            <person name="Grigoriev I.V."/>
            <person name="Machida M."/>
            <person name="Baker S.E."/>
            <person name="Andersen M.R."/>
        </authorList>
    </citation>
    <scope>NUCLEOTIDE SEQUENCE [LARGE SCALE GENOMIC DNA]</scope>
    <source>
        <strain evidence="2 3">IBT 18842</strain>
    </source>
</reference>
<feature type="region of interest" description="Disordered" evidence="1">
    <location>
        <begin position="167"/>
        <end position="229"/>
    </location>
</feature>
<organism evidence="2 3">
    <name type="scientific">Aspergillus avenaceus</name>
    <dbReference type="NCBI Taxonomy" id="36643"/>
    <lineage>
        <taxon>Eukaryota</taxon>
        <taxon>Fungi</taxon>
        <taxon>Dikarya</taxon>
        <taxon>Ascomycota</taxon>
        <taxon>Pezizomycotina</taxon>
        <taxon>Eurotiomycetes</taxon>
        <taxon>Eurotiomycetidae</taxon>
        <taxon>Eurotiales</taxon>
        <taxon>Aspergillaceae</taxon>
        <taxon>Aspergillus</taxon>
        <taxon>Aspergillus subgen. Circumdati</taxon>
    </lineage>
</organism>